<dbReference type="STRING" id="610380.E2BP78"/>
<dbReference type="Pfam" id="PF20179">
    <property type="entry name" value="MSS51_C"/>
    <property type="match status" value="1"/>
</dbReference>
<dbReference type="PANTHER" id="PTHR28069">
    <property type="entry name" value="GH20023P"/>
    <property type="match status" value="1"/>
</dbReference>
<dbReference type="PhylomeDB" id="E2BP78"/>
<evidence type="ECO:0000256" key="2">
    <source>
        <dbReference type="ARBA" id="ARBA00022771"/>
    </source>
</evidence>
<keyword evidence="3" id="KW-0862">Zinc</keyword>
<sequence>MNLTDAILPYSGPQSSNYYNQFFHPNICHVCKQKIHGRNLIRCECFLISYCSEDHRILHLPQHRDLCKAVKEFLKQEPEQLTRRYTMNEWVKTRSAFSLSVQLAISRSFEEYETQMFLYARSCLICHQQVALYTCEICFSAECCIEHTQEFDQKHDPVCDSLILWLNLELSNVEFGGTMPLFLKFVRFPDENRPFGNMVTFVTQYIQDEMYEWYALDYIYTDYVSGPLTVYYGMEEANLLHYLKGEPTYVIHVICADTLDRNSLRAWEILLHLLPDIKVLIIVMIGSKLNYEHGTFEICSRCKTNKKKIIYECCQMLYHEYVPIAIYSQPKIIVGFQALLTSGTAWPKSVKAIRSQDCPLLLTTDKLITVEKEVNEIQKALHINVEPVLRDENKFRSLRPRRNIDNTVSYYNSYVIIYETLNILNKSTDSSNNNKQLYSYLAKMSCK</sequence>
<gene>
    <name evidence="6" type="ORF">EAI_00203</name>
</gene>
<keyword evidence="2" id="KW-0863">Zinc-finger</keyword>
<dbReference type="Pfam" id="PF01753">
    <property type="entry name" value="zf-MYND"/>
    <property type="match status" value="1"/>
</dbReference>
<dbReference type="OrthoDB" id="5282002at2759"/>
<keyword evidence="7" id="KW-1185">Reference proteome</keyword>
<dbReference type="EMBL" id="GL449553">
    <property type="protein sequence ID" value="EFN82498.1"/>
    <property type="molecule type" value="Genomic_DNA"/>
</dbReference>
<proteinExistence type="predicted"/>
<organism evidence="7">
    <name type="scientific">Harpegnathos saltator</name>
    <name type="common">Jerdon's jumping ant</name>
    <dbReference type="NCBI Taxonomy" id="610380"/>
    <lineage>
        <taxon>Eukaryota</taxon>
        <taxon>Metazoa</taxon>
        <taxon>Ecdysozoa</taxon>
        <taxon>Arthropoda</taxon>
        <taxon>Hexapoda</taxon>
        <taxon>Insecta</taxon>
        <taxon>Pterygota</taxon>
        <taxon>Neoptera</taxon>
        <taxon>Endopterygota</taxon>
        <taxon>Hymenoptera</taxon>
        <taxon>Apocrita</taxon>
        <taxon>Aculeata</taxon>
        <taxon>Formicoidea</taxon>
        <taxon>Formicidae</taxon>
        <taxon>Ponerinae</taxon>
        <taxon>Ponerini</taxon>
        <taxon>Harpegnathos</taxon>
    </lineage>
</organism>
<evidence type="ECO:0008006" key="8">
    <source>
        <dbReference type="Google" id="ProtNLM"/>
    </source>
</evidence>
<name>E2BP78_HARSA</name>
<accession>E2BP78</accession>
<dbReference type="SUPFAM" id="SSF144232">
    <property type="entry name" value="HIT/MYND zinc finger-like"/>
    <property type="match status" value="1"/>
</dbReference>
<keyword evidence="1" id="KW-0479">Metal-binding</keyword>
<evidence type="ECO:0000259" key="5">
    <source>
        <dbReference type="Pfam" id="PF20179"/>
    </source>
</evidence>
<dbReference type="InterPro" id="IPR046824">
    <property type="entry name" value="Mss51-like_C"/>
</dbReference>
<dbReference type="KEGG" id="hst:105185078"/>
<dbReference type="InterPro" id="IPR002893">
    <property type="entry name" value="Znf_MYND"/>
</dbReference>
<evidence type="ECO:0000313" key="7">
    <source>
        <dbReference type="Proteomes" id="UP000008237"/>
    </source>
</evidence>
<evidence type="ECO:0000259" key="4">
    <source>
        <dbReference type="Pfam" id="PF01753"/>
    </source>
</evidence>
<dbReference type="Proteomes" id="UP000008237">
    <property type="component" value="Unassembled WGS sequence"/>
</dbReference>
<evidence type="ECO:0000313" key="6">
    <source>
        <dbReference type="EMBL" id="EFN82498.1"/>
    </source>
</evidence>
<dbReference type="AlphaFoldDB" id="E2BP78"/>
<dbReference type="PANTHER" id="PTHR28069:SF2">
    <property type="entry name" value="GH20023P"/>
    <property type="match status" value="1"/>
</dbReference>
<reference evidence="6 7" key="1">
    <citation type="journal article" date="2010" name="Science">
        <title>Genomic comparison of the ants Camponotus floridanus and Harpegnathos saltator.</title>
        <authorList>
            <person name="Bonasio R."/>
            <person name="Zhang G."/>
            <person name="Ye C."/>
            <person name="Mutti N.S."/>
            <person name="Fang X."/>
            <person name="Qin N."/>
            <person name="Donahue G."/>
            <person name="Yang P."/>
            <person name="Li Q."/>
            <person name="Li C."/>
            <person name="Zhang P."/>
            <person name="Huang Z."/>
            <person name="Berger S.L."/>
            <person name="Reinberg D."/>
            <person name="Wang J."/>
            <person name="Liebig J."/>
        </authorList>
    </citation>
    <scope>NUCLEOTIDE SEQUENCE [LARGE SCALE GENOMIC DNA]</scope>
    <source>
        <strain evidence="6 7">R22 G/1</strain>
    </source>
</reference>
<feature type="domain" description="Mitochondrial splicing suppressor 51-like C-terminal" evidence="5">
    <location>
        <begin position="227"/>
        <end position="403"/>
    </location>
</feature>
<feature type="domain" description="MYND-type" evidence="4">
    <location>
        <begin position="28"/>
        <end position="67"/>
    </location>
</feature>
<dbReference type="InParanoid" id="E2BP78"/>
<evidence type="ECO:0000256" key="1">
    <source>
        <dbReference type="ARBA" id="ARBA00022723"/>
    </source>
</evidence>
<protein>
    <recommendedName>
        <fullName evidence="8">MYND-type domain-containing protein</fullName>
    </recommendedName>
</protein>
<dbReference type="GO" id="GO:0008270">
    <property type="term" value="F:zinc ion binding"/>
    <property type="evidence" value="ECO:0007669"/>
    <property type="project" value="UniProtKB-KW"/>
</dbReference>
<evidence type="ECO:0000256" key="3">
    <source>
        <dbReference type="ARBA" id="ARBA00022833"/>
    </source>
</evidence>